<gene>
    <name evidence="3" type="ORF">GCM10010439_71790</name>
</gene>
<dbReference type="RefSeq" id="WP_344457895.1">
    <property type="nucleotide sequence ID" value="NZ_BAAATZ010000037.1"/>
</dbReference>
<sequence>MSVSGHGLRALAAAALTASLLTGCSGGDAPVEGPTATMLAPGRPGEPNATVTAGPTAQPAPTEADVAFMRMMIVHHGQAVVMSDLAPTRASDARVKSLASRIRAAQTGEITLMRDWLRRNKKLPASGHDHHSMPGMITPDELESLESSSSTAFDRLYLTLMIRHHEGALEMADTLLANGTDTTTIQLAKDVVATQRAEINRMRDLL</sequence>
<dbReference type="Proteomes" id="UP001501842">
    <property type="component" value="Unassembled WGS sequence"/>
</dbReference>
<feature type="domain" description="DUF305" evidence="2">
    <location>
        <begin position="65"/>
        <end position="206"/>
    </location>
</feature>
<dbReference type="InterPro" id="IPR012347">
    <property type="entry name" value="Ferritin-like"/>
</dbReference>
<name>A0ABP6HA34_9ACTN</name>
<dbReference type="Pfam" id="PF03713">
    <property type="entry name" value="DUF305"/>
    <property type="match status" value="1"/>
</dbReference>
<reference evidence="4" key="1">
    <citation type="journal article" date="2019" name="Int. J. Syst. Evol. Microbiol.">
        <title>The Global Catalogue of Microorganisms (GCM) 10K type strain sequencing project: providing services to taxonomists for standard genome sequencing and annotation.</title>
        <authorList>
            <consortium name="The Broad Institute Genomics Platform"/>
            <consortium name="The Broad Institute Genome Sequencing Center for Infectious Disease"/>
            <person name="Wu L."/>
            <person name="Ma J."/>
        </authorList>
    </citation>
    <scope>NUCLEOTIDE SEQUENCE [LARGE SCALE GENOMIC DNA]</scope>
    <source>
        <strain evidence="4">JCM 8201</strain>
    </source>
</reference>
<evidence type="ECO:0000259" key="2">
    <source>
        <dbReference type="Pfam" id="PF03713"/>
    </source>
</evidence>
<dbReference type="Gene3D" id="1.20.1260.10">
    <property type="match status" value="1"/>
</dbReference>
<dbReference type="InterPro" id="IPR005183">
    <property type="entry name" value="DUF305_CopM-like"/>
</dbReference>
<proteinExistence type="predicted"/>
<dbReference type="PANTHER" id="PTHR36933:SF1">
    <property type="entry name" value="SLL0788 PROTEIN"/>
    <property type="match status" value="1"/>
</dbReference>
<keyword evidence="4" id="KW-1185">Reference proteome</keyword>
<feature type="region of interest" description="Disordered" evidence="1">
    <location>
        <begin position="40"/>
        <end position="59"/>
    </location>
</feature>
<accession>A0ABP6HA34</accession>
<evidence type="ECO:0000313" key="4">
    <source>
        <dbReference type="Proteomes" id="UP001501842"/>
    </source>
</evidence>
<protein>
    <submittedName>
        <fullName evidence="3">DUF305 domain-containing protein</fullName>
    </submittedName>
</protein>
<organism evidence="3 4">
    <name type="scientific">Actinocorallia aurantiaca</name>
    <dbReference type="NCBI Taxonomy" id="46204"/>
    <lineage>
        <taxon>Bacteria</taxon>
        <taxon>Bacillati</taxon>
        <taxon>Actinomycetota</taxon>
        <taxon>Actinomycetes</taxon>
        <taxon>Streptosporangiales</taxon>
        <taxon>Thermomonosporaceae</taxon>
        <taxon>Actinocorallia</taxon>
    </lineage>
</organism>
<evidence type="ECO:0000313" key="3">
    <source>
        <dbReference type="EMBL" id="GAA2738307.1"/>
    </source>
</evidence>
<dbReference type="EMBL" id="BAAATZ010000037">
    <property type="protein sequence ID" value="GAA2738307.1"/>
    <property type="molecule type" value="Genomic_DNA"/>
</dbReference>
<comment type="caution">
    <text evidence="3">The sequence shown here is derived from an EMBL/GenBank/DDBJ whole genome shotgun (WGS) entry which is preliminary data.</text>
</comment>
<evidence type="ECO:0000256" key="1">
    <source>
        <dbReference type="SAM" id="MobiDB-lite"/>
    </source>
</evidence>
<dbReference type="PANTHER" id="PTHR36933">
    <property type="entry name" value="SLL0788 PROTEIN"/>
    <property type="match status" value="1"/>
</dbReference>